<dbReference type="OrthoDB" id="436990at2759"/>
<dbReference type="InterPro" id="IPR006869">
    <property type="entry name" value="DUF547"/>
</dbReference>
<dbReference type="Pfam" id="PF04784">
    <property type="entry name" value="DUF547"/>
    <property type="match status" value="1"/>
</dbReference>
<evidence type="ECO:0000256" key="1">
    <source>
        <dbReference type="SAM" id="MobiDB-lite"/>
    </source>
</evidence>
<comment type="caution">
    <text evidence="3">The sequence shown here is derived from an EMBL/GenBank/DDBJ whole genome shotgun (WGS) entry which is preliminary data.</text>
</comment>
<feature type="domain" description="DUF547" evidence="2">
    <location>
        <begin position="501"/>
        <end position="563"/>
    </location>
</feature>
<name>A0A812NVN7_9DINO</name>
<reference evidence="3" key="1">
    <citation type="submission" date="2021-02" db="EMBL/GenBank/DDBJ databases">
        <authorList>
            <person name="Dougan E. K."/>
            <person name="Rhodes N."/>
            <person name="Thang M."/>
            <person name="Chan C."/>
        </authorList>
    </citation>
    <scope>NUCLEOTIDE SEQUENCE</scope>
</reference>
<accession>A0A812NVN7</accession>
<gene>
    <name evidence="3" type="primary">CATSPER1</name>
    <name evidence="3" type="ORF">SNAT2548_LOCUS17729</name>
</gene>
<sequence>MSPGKPPCQVYDEDDLQPRAQSRAGKAGKASYPGFGHRASLTVEEVLVAAAADANDDVNQKESSSSDNEGDQMARQRTPYDIEDDIEIQDLCGDVPLEREWLRPPAELVLSPQGSPTGAADVARVTQIEMALDAPDVGPLRRCLSGDLAAMEEEEEQEQQEAEHDRPTSVVRRLSQRFVSSLTLPWYLRTSGGQVWWCIHVEGWPLCWRRDHQISRLCEAVEPGKAKLLRSGTSVQDMEMTRRRATKLLSQLDAALLDEFIRMDVGLPRLLASTSGGWVGVVESEGRIVERKVSVTEARTTDAVLRAGAEVVSKSAVLRQAAETARRGTLQLPAFSSNEDVPLALRWKSDTGSRSFFDRPQAYFTEDILVELNLASISRTVIAGAPAVAVTTTQRQFVFVTRSADEADKWAASLKVSQSPASPPSAATPWKDRLRRWPINRLVCNDFELSLEVSKDPLALSAELLRLAISSQGGPPEVVTTVTQLSCKLKTVDLTPLDPQDLWGFWVNVYHSLLVHSCSSFGRPRTLRQLLGFYNSCSYLVAGQIFSLAEIEHLVLRSQMQKASTRLLTLLVRVWRREPSELEERPSLRSPLNPGENFRCRPDWRLNLVLCAGNKASGSQVPVFEHMSADDFDKLVSKSMVHCL</sequence>
<feature type="region of interest" description="Disordered" evidence="1">
    <location>
        <begin position="53"/>
        <end position="74"/>
    </location>
</feature>
<feature type="non-terminal residue" evidence="3">
    <location>
        <position position="644"/>
    </location>
</feature>
<dbReference type="Proteomes" id="UP000604046">
    <property type="component" value="Unassembled WGS sequence"/>
</dbReference>
<evidence type="ECO:0000313" key="4">
    <source>
        <dbReference type="Proteomes" id="UP000604046"/>
    </source>
</evidence>
<dbReference type="PANTHER" id="PTHR46361">
    <property type="entry name" value="ELECTRON CARRIER/ PROTEIN DISULFIDE OXIDOREDUCTASE"/>
    <property type="match status" value="1"/>
</dbReference>
<keyword evidence="4" id="KW-1185">Reference proteome</keyword>
<dbReference type="AlphaFoldDB" id="A0A812NVN7"/>
<protein>
    <submittedName>
        <fullName evidence="3">CATSPER1 protein</fullName>
    </submittedName>
</protein>
<dbReference type="EMBL" id="CAJNDS010002120">
    <property type="protein sequence ID" value="CAE7338639.1"/>
    <property type="molecule type" value="Genomic_DNA"/>
</dbReference>
<organism evidence="3 4">
    <name type="scientific">Symbiodinium natans</name>
    <dbReference type="NCBI Taxonomy" id="878477"/>
    <lineage>
        <taxon>Eukaryota</taxon>
        <taxon>Sar</taxon>
        <taxon>Alveolata</taxon>
        <taxon>Dinophyceae</taxon>
        <taxon>Suessiales</taxon>
        <taxon>Symbiodiniaceae</taxon>
        <taxon>Symbiodinium</taxon>
    </lineage>
</organism>
<evidence type="ECO:0000313" key="3">
    <source>
        <dbReference type="EMBL" id="CAE7338639.1"/>
    </source>
</evidence>
<proteinExistence type="predicted"/>
<evidence type="ECO:0000259" key="2">
    <source>
        <dbReference type="Pfam" id="PF04784"/>
    </source>
</evidence>
<feature type="region of interest" description="Disordered" evidence="1">
    <location>
        <begin position="1"/>
        <end position="35"/>
    </location>
</feature>
<dbReference type="PANTHER" id="PTHR46361:SF3">
    <property type="entry name" value="ELECTRON CARRIER_ PROTEIN DISULFIDE OXIDOREDUCTASE"/>
    <property type="match status" value="1"/>
</dbReference>